<sequence>MRGGRSPLAILRTALLCVLLALGLGPEVNDAHPDESLSSATAFAGAGDAHDDAPHSLIEEALGHCHPGLDCAVSAIMAEPALKDHATLFDTKKFRSRVALWAGLDPGYDPPPPRPFV</sequence>
<dbReference type="EMBL" id="FNYY01000009">
    <property type="protein sequence ID" value="SEJ71113.1"/>
    <property type="molecule type" value="Genomic_DNA"/>
</dbReference>
<dbReference type="AlphaFoldDB" id="A0A975WB53"/>
<organism evidence="1 2">
    <name type="scientific">Marinovum algicola</name>
    <dbReference type="NCBI Taxonomy" id="42444"/>
    <lineage>
        <taxon>Bacteria</taxon>
        <taxon>Pseudomonadati</taxon>
        <taxon>Pseudomonadota</taxon>
        <taxon>Alphaproteobacteria</taxon>
        <taxon>Rhodobacterales</taxon>
        <taxon>Roseobacteraceae</taxon>
        <taxon>Marinovum</taxon>
    </lineage>
</organism>
<name>A0A975WB53_9RHOB</name>
<evidence type="ECO:0000313" key="2">
    <source>
        <dbReference type="Proteomes" id="UP000182932"/>
    </source>
</evidence>
<dbReference type="RefSeq" id="WP_074837090.1">
    <property type="nucleotide sequence ID" value="NZ_JAVJRH010000028.1"/>
</dbReference>
<protein>
    <submittedName>
        <fullName evidence="1">Uncharacterized protein</fullName>
    </submittedName>
</protein>
<proteinExistence type="predicted"/>
<evidence type="ECO:0000313" key="1">
    <source>
        <dbReference type="EMBL" id="SEJ71113.1"/>
    </source>
</evidence>
<comment type="caution">
    <text evidence="1">The sequence shown here is derived from an EMBL/GenBank/DDBJ whole genome shotgun (WGS) entry which is preliminary data.</text>
</comment>
<gene>
    <name evidence="1" type="ORF">SAMN04487940_10972</name>
</gene>
<dbReference type="Proteomes" id="UP000182932">
    <property type="component" value="Unassembled WGS sequence"/>
</dbReference>
<accession>A0A975WB53</accession>
<reference evidence="1 2" key="1">
    <citation type="submission" date="2016-10" db="EMBL/GenBank/DDBJ databases">
        <authorList>
            <person name="Varghese N."/>
            <person name="Submissions S."/>
        </authorList>
    </citation>
    <scope>NUCLEOTIDE SEQUENCE [LARGE SCALE GENOMIC DNA]</scope>
    <source>
        <strain evidence="1 2">FF3</strain>
    </source>
</reference>
<keyword evidence="2" id="KW-1185">Reference proteome</keyword>